<feature type="compositionally biased region" description="Polar residues" evidence="3">
    <location>
        <begin position="126"/>
        <end position="136"/>
    </location>
</feature>
<feature type="compositionally biased region" description="Pro residues" evidence="3">
    <location>
        <begin position="769"/>
        <end position="784"/>
    </location>
</feature>
<dbReference type="STRING" id="1328760.A0A165IY25"/>
<dbReference type="PROSITE" id="PS50002">
    <property type="entry name" value="SH3"/>
    <property type="match status" value="1"/>
</dbReference>
<dbReference type="Pfam" id="PF00018">
    <property type="entry name" value="SH3_1"/>
    <property type="match status" value="1"/>
</dbReference>
<feature type="domain" description="SH3" evidence="4">
    <location>
        <begin position="3"/>
        <end position="67"/>
    </location>
</feature>
<dbReference type="InterPro" id="IPR036028">
    <property type="entry name" value="SH3-like_dom_sf"/>
</dbReference>
<feature type="compositionally biased region" description="Basic and acidic residues" evidence="3">
    <location>
        <begin position="300"/>
        <end position="311"/>
    </location>
</feature>
<feature type="compositionally biased region" description="Pro residues" evidence="3">
    <location>
        <begin position="889"/>
        <end position="899"/>
    </location>
</feature>
<reference evidence="5 6" key="1">
    <citation type="journal article" date="2016" name="Fungal Biol.">
        <title>The genome of Xylona heveae provides a window into fungal endophytism.</title>
        <authorList>
            <person name="Gazis R."/>
            <person name="Kuo A."/>
            <person name="Riley R."/>
            <person name="LaButti K."/>
            <person name="Lipzen A."/>
            <person name="Lin J."/>
            <person name="Amirebrahimi M."/>
            <person name="Hesse C.N."/>
            <person name="Spatafora J.W."/>
            <person name="Henrissat B."/>
            <person name="Hainaut M."/>
            <person name="Grigoriev I.V."/>
            <person name="Hibbett D.S."/>
        </authorList>
    </citation>
    <scope>NUCLEOTIDE SEQUENCE [LARGE SCALE GENOMIC DNA]</scope>
    <source>
        <strain evidence="5 6">TC161</strain>
    </source>
</reference>
<evidence type="ECO:0000313" key="6">
    <source>
        <dbReference type="Proteomes" id="UP000076632"/>
    </source>
</evidence>
<dbReference type="OrthoDB" id="207120at2759"/>
<feature type="compositionally biased region" description="Pro residues" evidence="3">
    <location>
        <begin position="240"/>
        <end position="259"/>
    </location>
</feature>
<feature type="region of interest" description="Disordered" evidence="3">
    <location>
        <begin position="48"/>
        <end position="1024"/>
    </location>
</feature>
<dbReference type="Proteomes" id="UP000076632">
    <property type="component" value="Unassembled WGS sequence"/>
</dbReference>
<feature type="compositionally biased region" description="Basic and acidic residues" evidence="3">
    <location>
        <begin position="485"/>
        <end position="498"/>
    </location>
</feature>
<keyword evidence="6" id="KW-1185">Reference proteome</keyword>
<dbReference type="OMA" id="TMHQKYN"/>
<feature type="compositionally biased region" description="Basic and acidic residues" evidence="3">
    <location>
        <begin position="531"/>
        <end position="542"/>
    </location>
</feature>
<evidence type="ECO:0000313" key="5">
    <source>
        <dbReference type="EMBL" id="KZF25532.1"/>
    </source>
</evidence>
<dbReference type="GeneID" id="28899929"/>
<feature type="compositionally biased region" description="Basic and acidic residues" evidence="3">
    <location>
        <begin position="322"/>
        <end position="332"/>
    </location>
</feature>
<evidence type="ECO:0000256" key="2">
    <source>
        <dbReference type="PROSITE-ProRule" id="PRU00192"/>
    </source>
</evidence>
<dbReference type="PRINTS" id="PR00452">
    <property type="entry name" value="SH3DOMAIN"/>
</dbReference>
<feature type="compositionally biased region" description="Low complexity" evidence="3">
    <location>
        <begin position="964"/>
        <end position="975"/>
    </location>
</feature>
<dbReference type="PANTHER" id="PTHR46026">
    <property type="entry name" value="RHO-TYPE GUANINE NUCLEOTIDE EXCHANGE FACTOR, ISOFORM F"/>
    <property type="match status" value="1"/>
</dbReference>
<dbReference type="Gene3D" id="2.30.30.40">
    <property type="entry name" value="SH3 Domains"/>
    <property type="match status" value="1"/>
</dbReference>
<gene>
    <name evidence="5" type="ORF">L228DRAFT_265999</name>
</gene>
<dbReference type="SUPFAM" id="SSF50044">
    <property type="entry name" value="SH3-domain"/>
    <property type="match status" value="1"/>
</dbReference>
<feature type="compositionally biased region" description="Basic and acidic residues" evidence="3">
    <location>
        <begin position="49"/>
        <end position="69"/>
    </location>
</feature>
<organism evidence="5 6">
    <name type="scientific">Xylona heveae (strain CBS 132557 / TC161)</name>
    <dbReference type="NCBI Taxonomy" id="1328760"/>
    <lineage>
        <taxon>Eukaryota</taxon>
        <taxon>Fungi</taxon>
        <taxon>Dikarya</taxon>
        <taxon>Ascomycota</taxon>
        <taxon>Pezizomycotina</taxon>
        <taxon>Xylonomycetes</taxon>
        <taxon>Xylonales</taxon>
        <taxon>Xylonaceae</taxon>
        <taxon>Xylona</taxon>
    </lineage>
</organism>
<feature type="compositionally biased region" description="Acidic residues" evidence="3">
    <location>
        <begin position="946"/>
        <end position="955"/>
    </location>
</feature>
<evidence type="ECO:0000256" key="1">
    <source>
        <dbReference type="ARBA" id="ARBA00022443"/>
    </source>
</evidence>
<dbReference type="Pfam" id="PF25459">
    <property type="entry name" value="AIM3_BBC1_C"/>
    <property type="match status" value="1"/>
</dbReference>
<feature type="compositionally biased region" description="Basic and acidic residues" evidence="3">
    <location>
        <begin position="564"/>
        <end position="575"/>
    </location>
</feature>
<evidence type="ECO:0000256" key="3">
    <source>
        <dbReference type="SAM" id="MobiDB-lite"/>
    </source>
</evidence>
<dbReference type="InParanoid" id="A0A165IY25"/>
<proteinExistence type="predicted"/>
<feature type="compositionally biased region" description="Polar residues" evidence="3">
    <location>
        <begin position="788"/>
        <end position="799"/>
    </location>
</feature>
<sequence length="1285" mass="138043">MSAPPFKVKAIFEYTSEHEDDLNFPEGQILTVIEAEEADWYFGVYTDASGDKKEGLFPRNFVEKYEPEPPPRPTRSRPKSHIEPAPSAVAAATSTPGSAEPPKQEAEEVHPSSATKVEGAAEKSSKQSIDAVSKSTGIGALPPVSSPPQASGQVPAPASSLETSNEPEAQLAPKGSQAAPKSEPVASTKPPPPAVAEKPAGSSFKDRIAAFNKPAAPPIAPFKPGGTGSSGASFIKKPFVAPPPSKDSFVPPPREPPPQKTYRREEDPEAVAKHEEASVPKPAPVSDLRSSDAPQEQQEDQPKPTTLKERIALLQKQQLEAQTRHAEAAQKKEKAKRPPPKKREESYEEPGVVSGGEAPEPESLPSPGTTRKPSMDIGAEEVPSPAARRKSWRSSQHLASPDVQPKEFFSDANDADQSAAGETTEDAGETSTGRDTSDEKPHARPHVPPVRAPEAPAHETDVGDEEDNADEEEEGEEEEEEDIDPEIKRRMEIRERMAKMSGGMGMHGMFGMPMGMPPVPSAGGATKKPKPPAERRKSEHEPSSPALHAPPVPIMPIPGMQRPKSPEPKPEQPEVEKEEEPEPSLAAQRAPEEVADIEDVEKKAETEDETPPPVPPHTTGRAAPPLPPVPHEDHSVPVPPHSARRPSLPPPIPSGRPAPPPPPIESRPAQPPPPPPTGPPLSPSAGSESDDELSMHARRLSLKTSGVPPPPTRAADAALSSGAATDQPKSFPSGPISPTTPPAESRRASRVPPPIPIASPMLPAAPAQSRPPPPPPPTGAPPSRQPTGNLTTTTSSVIQDRQGAESEEEESEYDGDYDTDIAPTAPHKDALKSKDREHSVDRHASVDSAAIPSQPPPPIPPTAAPPRAVPPPPPVQPPKPARQSVDMPRAPPPHIPLSPPQTGTGGEEDEEYDPFRYNAPTHGVPSVPSRAVPEPSSHPPPAPPAAEEEEEEEDLYSAPPQPPSSSRRSMQIQSPVSPPPAPLHHPQHPHSPAAPSTFPPPRQSLDVQRGGSVGGGRMSMDMSRPSADHEYIASDIDLGQSSQWWARPNMPPPVFQNRRDLTYEIEEASTPKRGGKTVVSKDVYVLFIDYSQTIITARFDTTNPSDVVLEQRHEPPPSKLRQDQLEDAHINIGQRISDAVSSKQNTIVGDGTPQALILDLFNVLGDAVLPPVGTRAYGAVVYANLANASVQQFDEIRPGDIVTFRNARFQGHKGTMHQKYNAEVGKPEHVGVVVDWDGTKKKVRAWEQGRENKKVKMESFRVADLRSGEVKVWRVMPRSWVGWGR</sequence>
<dbReference type="RefSeq" id="XP_018191087.1">
    <property type="nucleotide sequence ID" value="XM_018334792.1"/>
</dbReference>
<dbReference type="CDD" id="cd11887">
    <property type="entry name" value="SH3_Bbc1"/>
    <property type="match status" value="1"/>
</dbReference>
<feature type="compositionally biased region" description="Low complexity" evidence="3">
    <location>
        <begin position="84"/>
        <end position="98"/>
    </location>
</feature>
<feature type="compositionally biased region" description="Acidic residues" evidence="3">
    <location>
        <begin position="805"/>
        <end position="819"/>
    </location>
</feature>
<feature type="compositionally biased region" description="Low complexity" evidence="3">
    <location>
        <begin position="714"/>
        <end position="724"/>
    </location>
</feature>
<name>A0A165IY25_XYLHT</name>
<keyword evidence="1 2" id="KW-0728">SH3 domain</keyword>
<dbReference type="SMART" id="SM00326">
    <property type="entry name" value="SH3"/>
    <property type="match status" value="1"/>
</dbReference>
<feature type="compositionally biased region" description="Basic and acidic residues" evidence="3">
    <location>
        <begin position="262"/>
        <end position="278"/>
    </location>
</feature>
<dbReference type="InterPro" id="IPR035552">
    <property type="entry name" value="Mti1_SH3"/>
</dbReference>
<dbReference type="PANTHER" id="PTHR46026:SF1">
    <property type="entry name" value="RHO-TYPE GUANINE NUCLEOTIDE EXCHANGE FACTOR, ISOFORM F"/>
    <property type="match status" value="1"/>
</dbReference>
<dbReference type="FunCoup" id="A0A165IY25">
    <property type="interactions" value="143"/>
</dbReference>
<dbReference type="EMBL" id="KV407455">
    <property type="protein sequence ID" value="KZF25532.1"/>
    <property type="molecule type" value="Genomic_DNA"/>
</dbReference>
<feature type="compositionally biased region" description="Acidic residues" evidence="3">
    <location>
        <begin position="462"/>
        <end position="484"/>
    </location>
</feature>
<dbReference type="InterPro" id="IPR001452">
    <property type="entry name" value="SH3_domain"/>
</dbReference>
<feature type="compositionally biased region" description="Low complexity" evidence="3">
    <location>
        <begin position="758"/>
        <end position="768"/>
    </location>
</feature>
<evidence type="ECO:0000259" key="4">
    <source>
        <dbReference type="PROSITE" id="PS50002"/>
    </source>
</evidence>
<feature type="compositionally biased region" description="Basic and acidic residues" evidence="3">
    <location>
        <begin position="826"/>
        <end position="845"/>
    </location>
</feature>
<feature type="compositionally biased region" description="Pro residues" evidence="3">
    <location>
        <begin position="853"/>
        <end position="880"/>
    </location>
</feature>
<dbReference type="InterPro" id="IPR057402">
    <property type="entry name" value="AIM3_BBC1_C"/>
</dbReference>
<accession>A0A165IY25</accession>
<feature type="compositionally biased region" description="Pro residues" evidence="3">
    <location>
        <begin position="647"/>
        <end position="682"/>
    </location>
</feature>
<protein>
    <recommendedName>
        <fullName evidence="4">SH3 domain-containing protein</fullName>
    </recommendedName>
</protein>